<protein>
    <submittedName>
        <fullName evidence="2">Uncharacterized protein</fullName>
    </submittedName>
</protein>
<evidence type="ECO:0000313" key="3">
    <source>
        <dbReference type="Proteomes" id="UP000436694"/>
    </source>
</evidence>
<sequence length="157" mass="17235">MRQAKRPKSGALSKGSRGLYALSLIGALLSGILTVALVRYVRFHLTGEGEIGGPVAFLMDAGIAIVACLAIKEIFKLHDAEFKAAQGVGVFLMVMMMHNLAFWAPRMMSAAFSPAWVFQQQQDTVPNSIWIMVQYVEIGPKKPVTPEQTVPQVVYRN</sequence>
<feature type="transmembrane region" description="Helical" evidence="1">
    <location>
        <begin position="53"/>
        <end position="72"/>
    </location>
</feature>
<evidence type="ECO:0000313" key="2">
    <source>
        <dbReference type="EMBL" id="MQY41492.1"/>
    </source>
</evidence>
<proteinExistence type="predicted"/>
<comment type="caution">
    <text evidence="2">The sequence shown here is derived from an EMBL/GenBank/DDBJ whole genome shotgun (WGS) entry which is preliminary data.</text>
</comment>
<evidence type="ECO:0000256" key="1">
    <source>
        <dbReference type="SAM" id="Phobius"/>
    </source>
</evidence>
<dbReference type="EMBL" id="WIXK01000001">
    <property type="protein sequence ID" value="MQY41492.1"/>
    <property type="molecule type" value="Genomic_DNA"/>
</dbReference>
<dbReference type="RefSeq" id="WP_153544715.1">
    <property type="nucleotide sequence ID" value="NZ_WIXK01000001.1"/>
</dbReference>
<keyword evidence="1" id="KW-0472">Membrane</keyword>
<dbReference type="Proteomes" id="UP000436694">
    <property type="component" value="Unassembled WGS sequence"/>
</dbReference>
<keyword evidence="1" id="KW-1133">Transmembrane helix</keyword>
<gene>
    <name evidence="2" type="ORF">GG681_02470</name>
</gene>
<keyword evidence="1" id="KW-0812">Transmembrane</keyword>
<feature type="transmembrane region" description="Helical" evidence="1">
    <location>
        <begin position="20"/>
        <end position="41"/>
    </location>
</feature>
<accession>A0A844AU84</accession>
<reference evidence="2 3" key="1">
    <citation type="submission" date="2019-10" db="EMBL/GenBank/DDBJ databases">
        <title>Epibacterium sp. nov., isolated from seawater.</title>
        <authorList>
            <person name="Zhang X."/>
            <person name="Li N."/>
        </authorList>
    </citation>
    <scope>NUCLEOTIDE SEQUENCE [LARGE SCALE GENOMIC DNA]</scope>
    <source>
        <strain evidence="2 3">SM1969</strain>
    </source>
</reference>
<keyword evidence="3" id="KW-1185">Reference proteome</keyword>
<organism evidence="2 3">
    <name type="scientific">Tritonibacter aquimaris</name>
    <dbReference type="NCBI Taxonomy" id="2663379"/>
    <lineage>
        <taxon>Bacteria</taxon>
        <taxon>Pseudomonadati</taxon>
        <taxon>Pseudomonadota</taxon>
        <taxon>Alphaproteobacteria</taxon>
        <taxon>Rhodobacterales</taxon>
        <taxon>Paracoccaceae</taxon>
        <taxon>Tritonibacter</taxon>
    </lineage>
</organism>
<name>A0A844AU84_9RHOB</name>
<feature type="transmembrane region" description="Helical" evidence="1">
    <location>
        <begin position="84"/>
        <end position="104"/>
    </location>
</feature>
<dbReference type="AlphaFoldDB" id="A0A844AU84"/>